<keyword evidence="2" id="KW-1185">Reference proteome</keyword>
<dbReference type="RefSeq" id="WP_089814900.1">
    <property type="nucleotide sequence ID" value="NZ_FOZK01000001.1"/>
</dbReference>
<dbReference type="Proteomes" id="UP000199062">
    <property type="component" value="Unassembled WGS sequence"/>
</dbReference>
<accession>A0A1I6KPY6</accession>
<name>A0A1I6KPY6_9EURY</name>
<proteinExistence type="predicted"/>
<dbReference type="AlphaFoldDB" id="A0A1I6KPY6"/>
<sequence>MPKLDVKLWVDDRTDVVTYTVDGDLKRPGDAIERAREEAASEGYDEVNLKEVSLREPAQ</sequence>
<organism evidence="1 2">
    <name type="scientific">Halomicrobium zhouii</name>
    <dbReference type="NCBI Taxonomy" id="767519"/>
    <lineage>
        <taxon>Archaea</taxon>
        <taxon>Methanobacteriati</taxon>
        <taxon>Methanobacteriota</taxon>
        <taxon>Stenosarchaea group</taxon>
        <taxon>Halobacteria</taxon>
        <taxon>Halobacteriales</taxon>
        <taxon>Haloarculaceae</taxon>
        <taxon>Halomicrobium</taxon>
    </lineage>
</organism>
<evidence type="ECO:0000313" key="1">
    <source>
        <dbReference type="EMBL" id="SFR93241.1"/>
    </source>
</evidence>
<reference evidence="1 2" key="1">
    <citation type="submission" date="2016-10" db="EMBL/GenBank/DDBJ databases">
        <authorList>
            <person name="de Groot N.N."/>
        </authorList>
    </citation>
    <scope>NUCLEOTIDE SEQUENCE [LARGE SCALE GENOMIC DNA]</scope>
    <source>
        <strain evidence="1 2">CGMCC 1.10457</strain>
    </source>
</reference>
<evidence type="ECO:0000313" key="2">
    <source>
        <dbReference type="Proteomes" id="UP000199062"/>
    </source>
</evidence>
<protein>
    <submittedName>
        <fullName evidence="1">Uncharacterized protein</fullName>
    </submittedName>
</protein>
<gene>
    <name evidence="1" type="ORF">SAMN05216559_1249</name>
</gene>
<dbReference type="EMBL" id="FOZK01000001">
    <property type="protein sequence ID" value="SFR93241.1"/>
    <property type="molecule type" value="Genomic_DNA"/>
</dbReference>